<dbReference type="GO" id="GO:0015288">
    <property type="term" value="F:porin activity"/>
    <property type="evidence" value="ECO:0007669"/>
    <property type="project" value="UniProtKB-KW"/>
</dbReference>
<dbReference type="GO" id="GO:0046930">
    <property type="term" value="C:pore complex"/>
    <property type="evidence" value="ECO:0007669"/>
    <property type="project" value="UniProtKB-KW"/>
</dbReference>
<evidence type="ECO:0000313" key="13">
    <source>
        <dbReference type="EMBL" id="QQG36391.1"/>
    </source>
</evidence>
<feature type="signal peptide" evidence="11">
    <location>
        <begin position="1"/>
        <end position="24"/>
    </location>
</feature>
<comment type="subcellular location">
    <subcellularLocation>
        <location evidence="1">Cell outer membrane</location>
        <topology evidence="1">Multi-pass membrane protein</topology>
    </subcellularLocation>
</comment>
<dbReference type="GO" id="GO:0009279">
    <property type="term" value="C:cell outer membrane"/>
    <property type="evidence" value="ECO:0007669"/>
    <property type="project" value="UniProtKB-SubCell"/>
</dbReference>
<keyword evidence="7" id="KW-0406">Ion transport</keyword>
<reference evidence="13 14" key="1">
    <citation type="submission" date="2020-07" db="EMBL/GenBank/DDBJ databases">
        <title>Huge and variable diversity of episymbiotic CPR bacteria and DPANN archaea in groundwater ecosystems.</title>
        <authorList>
            <person name="He C.Y."/>
            <person name="Keren R."/>
            <person name="Whittaker M."/>
            <person name="Farag I.F."/>
            <person name="Doudna J."/>
            <person name="Cate J.H.D."/>
            <person name="Banfield J.F."/>
        </authorList>
    </citation>
    <scope>NUCLEOTIDE SEQUENCE [LARGE SCALE GENOMIC DNA]</scope>
    <source>
        <strain evidence="13">NC_groundwater_70_Ag_B-0.1um_54_66</strain>
    </source>
</reference>
<feature type="chain" id="PRO_5032913986" evidence="11">
    <location>
        <begin position="25"/>
        <end position="375"/>
    </location>
</feature>
<accession>A0A7T5UGY6</accession>
<keyword evidence="4" id="KW-1134">Transmembrane beta strand</keyword>
<dbReference type="InterPro" id="IPR023614">
    <property type="entry name" value="Porin_dom_sf"/>
</dbReference>
<comment type="subunit">
    <text evidence="2">Homotrimer.</text>
</comment>
<dbReference type="Pfam" id="PF13609">
    <property type="entry name" value="Porin_4"/>
    <property type="match status" value="1"/>
</dbReference>
<dbReference type="PANTHER" id="PTHR34501:SF9">
    <property type="entry name" value="MAJOR OUTER MEMBRANE PROTEIN P.IA"/>
    <property type="match status" value="1"/>
</dbReference>
<keyword evidence="5" id="KW-0812">Transmembrane</keyword>
<evidence type="ECO:0000256" key="7">
    <source>
        <dbReference type="ARBA" id="ARBA00023065"/>
    </source>
</evidence>
<dbReference type="AlphaFoldDB" id="A0A7T5UGY6"/>
<evidence type="ECO:0000256" key="4">
    <source>
        <dbReference type="ARBA" id="ARBA00022452"/>
    </source>
</evidence>
<evidence type="ECO:0000256" key="8">
    <source>
        <dbReference type="ARBA" id="ARBA00023114"/>
    </source>
</evidence>
<evidence type="ECO:0000256" key="5">
    <source>
        <dbReference type="ARBA" id="ARBA00022692"/>
    </source>
</evidence>
<dbReference type="PANTHER" id="PTHR34501">
    <property type="entry name" value="PROTEIN YDDL-RELATED"/>
    <property type="match status" value="1"/>
</dbReference>
<name>A0A7T5UGY6_9BACT</name>
<dbReference type="Proteomes" id="UP000595362">
    <property type="component" value="Chromosome"/>
</dbReference>
<evidence type="ECO:0000256" key="3">
    <source>
        <dbReference type="ARBA" id="ARBA00022448"/>
    </source>
</evidence>
<proteinExistence type="predicted"/>
<dbReference type="EMBL" id="CP066681">
    <property type="protein sequence ID" value="QQG36391.1"/>
    <property type="molecule type" value="Genomic_DNA"/>
</dbReference>
<organism evidence="13 14">
    <name type="scientific">Micavibrio aeruginosavorus</name>
    <dbReference type="NCBI Taxonomy" id="349221"/>
    <lineage>
        <taxon>Bacteria</taxon>
        <taxon>Pseudomonadati</taxon>
        <taxon>Bdellovibrionota</taxon>
        <taxon>Bdellovibrionia</taxon>
        <taxon>Bdellovibrionales</taxon>
        <taxon>Pseudobdellovibrionaceae</taxon>
        <taxon>Micavibrio</taxon>
    </lineage>
</organism>
<gene>
    <name evidence="13" type="ORF">HYS17_00950</name>
</gene>
<evidence type="ECO:0000256" key="2">
    <source>
        <dbReference type="ARBA" id="ARBA00011233"/>
    </source>
</evidence>
<evidence type="ECO:0000256" key="10">
    <source>
        <dbReference type="ARBA" id="ARBA00023237"/>
    </source>
</evidence>
<keyword evidence="10" id="KW-0998">Cell outer membrane</keyword>
<evidence type="ECO:0000259" key="12">
    <source>
        <dbReference type="Pfam" id="PF13609"/>
    </source>
</evidence>
<dbReference type="InterPro" id="IPR033900">
    <property type="entry name" value="Gram_neg_porin_domain"/>
</dbReference>
<feature type="domain" description="Porin" evidence="12">
    <location>
        <begin position="15"/>
        <end position="354"/>
    </location>
</feature>
<keyword evidence="3" id="KW-0813">Transport</keyword>
<keyword evidence="6 11" id="KW-0732">Signal</keyword>
<keyword evidence="8" id="KW-0626">Porin</keyword>
<evidence type="ECO:0000256" key="1">
    <source>
        <dbReference type="ARBA" id="ARBA00004571"/>
    </source>
</evidence>
<protein>
    <submittedName>
        <fullName evidence="13">Porin</fullName>
    </submittedName>
</protein>
<evidence type="ECO:0000313" key="14">
    <source>
        <dbReference type="Proteomes" id="UP000595362"/>
    </source>
</evidence>
<keyword evidence="9" id="KW-0472">Membrane</keyword>
<dbReference type="Gene3D" id="2.40.160.10">
    <property type="entry name" value="Porin"/>
    <property type="match status" value="1"/>
</dbReference>
<dbReference type="InterPro" id="IPR050298">
    <property type="entry name" value="Gram-neg_bact_OMP"/>
</dbReference>
<evidence type="ECO:0000256" key="11">
    <source>
        <dbReference type="SAM" id="SignalP"/>
    </source>
</evidence>
<evidence type="ECO:0000256" key="9">
    <source>
        <dbReference type="ARBA" id="ARBA00023136"/>
    </source>
</evidence>
<dbReference type="SUPFAM" id="SSF56935">
    <property type="entry name" value="Porins"/>
    <property type="match status" value="1"/>
</dbReference>
<sequence length="375" mass="40234">MIHASRLALMIFSTLSLSSLPAFAQNERPLSINLTGIFSGYVVYHSQDNSTGNEERHIDIMREASIFTNAEGTLDNGLTVGYFLESLIDMGDSFNVSDSYIYFSNSWGRINFGGTDGAAALLQIAAPAADPLFDGMEQLINPVNHQLMLGLGAPVNVAMGYLMGQSGAEDKITYLTPSFNGLQAGISYTPEMNSIASRSLGGVLADDTEEDSGSVWEGSVRYEGRFEEATLTMGAGYSHIDLEKDVTGAGTDTFDDRRAWDLGVNVKYKGYGAGIAYVTDDNGLRDSDTDILVIGADYTTGPWRIGASYYDREDDIENLGLGNIDIETQRYSAGVTYTAGGGLSLKGSAHHIEHDIAGSDDPDATTFVLGSTLTF</sequence>
<dbReference type="GO" id="GO:0006811">
    <property type="term" value="P:monoatomic ion transport"/>
    <property type="evidence" value="ECO:0007669"/>
    <property type="project" value="UniProtKB-KW"/>
</dbReference>
<evidence type="ECO:0000256" key="6">
    <source>
        <dbReference type="ARBA" id="ARBA00022729"/>
    </source>
</evidence>